<dbReference type="EMBL" id="MKKU01001444">
    <property type="protein sequence ID" value="RNE95394.1"/>
    <property type="molecule type" value="Genomic_DNA"/>
</dbReference>
<evidence type="ECO:0000313" key="1">
    <source>
        <dbReference type="EMBL" id="RNE95394.1"/>
    </source>
</evidence>
<evidence type="ECO:0000313" key="2">
    <source>
        <dbReference type="Proteomes" id="UP000284403"/>
    </source>
</evidence>
<dbReference type="Gene3D" id="3.10.280.10">
    <property type="entry name" value="Mitochondrial glycoprotein"/>
    <property type="match status" value="1"/>
</dbReference>
<accession>A0A3R7R3D6</accession>
<dbReference type="GO" id="GO:0005759">
    <property type="term" value="C:mitochondrial matrix"/>
    <property type="evidence" value="ECO:0007669"/>
    <property type="project" value="InterPro"/>
</dbReference>
<dbReference type="PANTHER" id="PTHR10826:SF6">
    <property type="entry name" value="PROTEIN, PUTATIVE-RELATED"/>
    <property type="match status" value="1"/>
</dbReference>
<dbReference type="InterPro" id="IPR036561">
    <property type="entry name" value="MAM33_sf"/>
</dbReference>
<dbReference type="AlphaFoldDB" id="A0A3R7R3D6"/>
<gene>
    <name evidence="1" type="ORF">Tco025E_10034</name>
</gene>
<proteinExistence type="predicted"/>
<name>A0A3R7R3D6_9TRYP</name>
<organism evidence="1 2">
    <name type="scientific">Trypanosoma conorhini</name>
    <dbReference type="NCBI Taxonomy" id="83891"/>
    <lineage>
        <taxon>Eukaryota</taxon>
        <taxon>Discoba</taxon>
        <taxon>Euglenozoa</taxon>
        <taxon>Kinetoplastea</taxon>
        <taxon>Metakinetoplastina</taxon>
        <taxon>Trypanosomatida</taxon>
        <taxon>Trypanosomatidae</taxon>
        <taxon>Trypanosoma</taxon>
    </lineage>
</organism>
<dbReference type="Proteomes" id="UP000284403">
    <property type="component" value="Unassembled WGS sequence"/>
</dbReference>
<keyword evidence="2" id="KW-1185">Reference proteome</keyword>
<dbReference type="GeneID" id="40323645"/>
<dbReference type="RefSeq" id="XP_029223048.1">
    <property type="nucleotide sequence ID" value="XM_029376826.1"/>
</dbReference>
<dbReference type="PANTHER" id="PTHR10826">
    <property type="entry name" value="COMPLEMENT COMPONENT 1"/>
    <property type="match status" value="1"/>
</dbReference>
<dbReference type="InterPro" id="IPR003428">
    <property type="entry name" value="MAM33"/>
</dbReference>
<comment type="caution">
    <text evidence="1">The sequence shown here is derived from an EMBL/GenBank/DDBJ whole genome shotgun (WGS) entry which is preliminary data.</text>
</comment>
<dbReference type="SUPFAM" id="SSF54529">
    <property type="entry name" value="Mitochondrial glycoprotein MAM33-like"/>
    <property type="match status" value="1"/>
</dbReference>
<reference evidence="1 2" key="1">
    <citation type="journal article" date="2018" name="BMC Genomics">
        <title>Genomic comparison of Trypanosoma conorhini and Trypanosoma rangeli to Trypanosoma cruzi strains of high and low virulence.</title>
        <authorList>
            <person name="Bradwell K.R."/>
            <person name="Koparde V.N."/>
            <person name="Matveyev A.V."/>
            <person name="Serrano M.G."/>
            <person name="Alves J.M."/>
            <person name="Parikh H."/>
            <person name="Huang B."/>
            <person name="Lee V."/>
            <person name="Espinosa-Alvarez O."/>
            <person name="Ortiz P.A."/>
            <person name="Costa-Martins A.G."/>
            <person name="Teixeira M.M."/>
            <person name="Buck G.A."/>
        </authorList>
    </citation>
    <scope>NUCLEOTIDE SEQUENCE [LARGE SCALE GENOMIC DNA]</scope>
    <source>
        <strain evidence="1 2">025E</strain>
    </source>
</reference>
<sequence length="261" mass="30548">MSRLLSYCQPRSLTRLFSHVSEACVRTEEALQPAKRRVLPRRHRKLHMLTVREENEEGLRDFLPPKPAVPAGWKLEHVIGSNSFDLRKTVEIRDCGKEDLHVLAMMELKEYEGTYRMDNGEREEEEYLFFTLFIQKHRFQGALEFGLTSIDMELVMDSLAIHSNRDELDDAYGALSAGANRNSLSVKGSEKSNLFCRRCRDARYRGPMMSELDDDFSDEILDYLDERGVNNGFAEYMMAQAHFFEQEEYINWLRLLRQFAQ</sequence>
<protein>
    <submittedName>
        <fullName evidence="1">Putative p22 protein</fullName>
    </submittedName>
</protein>
<dbReference type="Pfam" id="PF02330">
    <property type="entry name" value="MAM33"/>
    <property type="match status" value="1"/>
</dbReference>
<dbReference type="OrthoDB" id="278212at2759"/>